<dbReference type="SMART" id="SM00345">
    <property type="entry name" value="HTH_GNTR"/>
    <property type="match status" value="1"/>
</dbReference>
<dbReference type="Gene3D" id="1.10.10.10">
    <property type="entry name" value="Winged helix-like DNA-binding domain superfamily/Winged helix DNA-binding domain"/>
    <property type="match status" value="1"/>
</dbReference>
<evidence type="ECO:0000313" key="6">
    <source>
        <dbReference type="EMBL" id="SFW85860.1"/>
    </source>
</evidence>
<dbReference type="InterPro" id="IPR050679">
    <property type="entry name" value="Bact_HTH_transcr_reg"/>
</dbReference>
<organism evidence="6 7">
    <name type="scientific">Amycolatopsis australiensis</name>
    <dbReference type="NCBI Taxonomy" id="546364"/>
    <lineage>
        <taxon>Bacteria</taxon>
        <taxon>Bacillati</taxon>
        <taxon>Actinomycetota</taxon>
        <taxon>Actinomycetes</taxon>
        <taxon>Pseudonocardiales</taxon>
        <taxon>Pseudonocardiaceae</taxon>
        <taxon>Amycolatopsis</taxon>
    </lineage>
</organism>
<evidence type="ECO:0000256" key="2">
    <source>
        <dbReference type="ARBA" id="ARBA00023125"/>
    </source>
</evidence>
<dbReference type="EMBL" id="FPJG01000006">
    <property type="protein sequence ID" value="SFW85860.1"/>
    <property type="molecule type" value="Genomic_DNA"/>
</dbReference>
<dbReference type="Pfam" id="PF07702">
    <property type="entry name" value="UTRA"/>
    <property type="match status" value="1"/>
</dbReference>
<sequence>MTSGASPQAGGSATRNPRKETVTSGASPQPGGPATRNPRSEGDPADRPPTVKRDRVRRHLLKVIENAGPGTGLASERDLAAELGVSRPTVRAAIDELTRTGLLVRQRGRGTFTSPQKVTQELATGLAVPPAEGHWTSRVVAFAVSPAPRSLAAELEREPGTPVLRVTRVRHVDDEPIAIERLALPAALVPGLAPADLEAGNFYRLLRERFGIAVQDAVQTIEPSVTNPEQAELLDIAVYAPILHIERLTRDTTGQVVELTRSVYRGDRYRITSKLRFDAESG</sequence>
<dbReference type="Proteomes" id="UP000182740">
    <property type="component" value="Unassembled WGS sequence"/>
</dbReference>
<dbReference type="PANTHER" id="PTHR44846:SF1">
    <property type="entry name" value="MANNOSYL-D-GLYCERATE TRANSPORT_METABOLISM SYSTEM REPRESSOR MNGR-RELATED"/>
    <property type="match status" value="1"/>
</dbReference>
<dbReference type="PRINTS" id="PR00035">
    <property type="entry name" value="HTHGNTR"/>
</dbReference>
<evidence type="ECO:0000259" key="5">
    <source>
        <dbReference type="PROSITE" id="PS50949"/>
    </source>
</evidence>
<dbReference type="CDD" id="cd07377">
    <property type="entry name" value="WHTH_GntR"/>
    <property type="match status" value="1"/>
</dbReference>
<name>A0A1K1SNS3_9PSEU</name>
<gene>
    <name evidence="6" type="ORF">SAMN04489730_6237</name>
</gene>
<evidence type="ECO:0000256" key="1">
    <source>
        <dbReference type="ARBA" id="ARBA00023015"/>
    </source>
</evidence>
<keyword evidence="2" id="KW-0238">DNA-binding</keyword>
<evidence type="ECO:0000256" key="3">
    <source>
        <dbReference type="ARBA" id="ARBA00023163"/>
    </source>
</evidence>
<dbReference type="STRING" id="546364.SAMN04489730_6237"/>
<dbReference type="Pfam" id="PF00392">
    <property type="entry name" value="GntR"/>
    <property type="match status" value="1"/>
</dbReference>
<evidence type="ECO:0000256" key="4">
    <source>
        <dbReference type="SAM" id="MobiDB-lite"/>
    </source>
</evidence>
<protein>
    <submittedName>
        <fullName evidence="6">GntR family transcriptional regulator</fullName>
    </submittedName>
</protein>
<feature type="compositionally biased region" description="Basic and acidic residues" evidence="4">
    <location>
        <begin position="38"/>
        <end position="53"/>
    </location>
</feature>
<dbReference type="Gene3D" id="3.40.1410.10">
    <property type="entry name" value="Chorismate lyase-like"/>
    <property type="match status" value="1"/>
</dbReference>
<dbReference type="SUPFAM" id="SSF46785">
    <property type="entry name" value="Winged helix' DNA-binding domain"/>
    <property type="match status" value="1"/>
</dbReference>
<dbReference type="InterPro" id="IPR000524">
    <property type="entry name" value="Tscrpt_reg_HTH_GntR"/>
</dbReference>
<evidence type="ECO:0000313" key="7">
    <source>
        <dbReference type="Proteomes" id="UP000182740"/>
    </source>
</evidence>
<keyword evidence="1" id="KW-0805">Transcription regulation</keyword>
<proteinExistence type="predicted"/>
<dbReference type="InterPro" id="IPR036388">
    <property type="entry name" value="WH-like_DNA-bd_sf"/>
</dbReference>
<dbReference type="InterPro" id="IPR028978">
    <property type="entry name" value="Chorismate_lyase_/UTRA_dom_sf"/>
</dbReference>
<dbReference type="SMART" id="SM00866">
    <property type="entry name" value="UTRA"/>
    <property type="match status" value="1"/>
</dbReference>
<dbReference type="GO" id="GO:0003700">
    <property type="term" value="F:DNA-binding transcription factor activity"/>
    <property type="evidence" value="ECO:0007669"/>
    <property type="project" value="InterPro"/>
</dbReference>
<feature type="compositionally biased region" description="Polar residues" evidence="4">
    <location>
        <begin position="1"/>
        <end position="15"/>
    </location>
</feature>
<dbReference type="PROSITE" id="PS50949">
    <property type="entry name" value="HTH_GNTR"/>
    <property type="match status" value="1"/>
</dbReference>
<dbReference type="InterPro" id="IPR036390">
    <property type="entry name" value="WH_DNA-bd_sf"/>
</dbReference>
<keyword evidence="3" id="KW-0804">Transcription</keyword>
<keyword evidence="7" id="KW-1185">Reference proteome</keyword>
<feature type="domain" description="HTH gntR-type" evidence="5">
    <location>
        <begin position="49"/>
        <end position="116"/>
    </location>
</feature>
<dbReference type="AlphaFoldDB" id="A0A1K1SNS3"/>
<dbReference type="SUPFAM" id="SSF64288">
    <property type="entry name" value="Chorismate lyase-like"/>
    <property type="match status" value="1"/>
</dbReference>
<dbReference type="PANTHER" id="PTHR44846">
    <property type="entry name" value="MANNOSYL-D-GLYCERATE TRANSPORT/METABOLISM SYSTEM REPRESSOR MNGR-RELATED"/>
    <property type="match status" value="1"/>
</dbReference>
<dbReference type="GO" id="GO:0045892">
    <property type="term" value="P:negative regulation of DNA-templated transcription"/>
    <property type="evidence" value="ECO:0007669"/>
    <property type="project" value="TreeGrafter"/>
</dbReference>
<feature type="region of interest" description="Disordered" evidence="4">
    <location>
        <begin position="1"/>
        <end position="56"/>
    </location>
</feature>
<dbReference type="GO" id="GO:0003677">
    <property type="term" value="F:DNA binding"/>
    <property type="evidence" value="ECO:0007669"/>
    <property type="project" value="UniProtKB-KW"/>
</dbReference>
<accession>A0A1K1SNS3</accession>
<dbReference type="InterPro" id="IPR011663">
    <property type="entry name" value="UTRA"/>
</dbReference>
<reference evidence="7" key="1">
    <citation type="submission" date="2016-11" db="EMBL/GenBank/DDBJ databases">
        <authorList>
            <person name="Varghese N."/>
            <person name="Submissions S."/>
        </authorList>
    </citation>
    <scope>NUCLEOTIDE SEQUENCE [LARGE SCALE GENOMIC DNA]</scope>
    <source>
        <strain evidence="7">DSM 44671</strain>
    </source>
</reference>